<dbReference type="Gramene" id="mRNA:HanXRQr2_Chr11g0490521">
    <property type="protein sequence ID" value="CDS:HanXRQr2_Chr11g0490521.1"/>
    <property type="gene ID" value="HanXRQr2_Chr11g0490521"/>
</dbReference>
<reference evidence="2" key="2">
    <citation type="submission" date="2020-06" db="EMBL/GenBank/DDBJ databases">
        <title>Helianthus annuus Genome sequencing and assembly Release 2.</title>
        <authorList>
            <person name="Gouzy J."/>
            <person name="Langlade N."/>
            <person name="Munos S."/>
        </authorList>
    </citation>
    <scope>NUCLEOTIDE SEQUENCE</scope>
    <source>
        <tissue evidence="2">Leaves</tissue>
    </source>
</reference>
<accession>A0A9K3HP12</accession>
<sequence length="157" mass="17566">MHRIGEADRKARMEIMKKDHEAEVKDLKLENADLSKRVEELQLTKVWLLNEGAQLLAKHIHKGQEMTQAVVAVNNAMSAIGVNSGVHEGYVHALKNKTPYGQVPLLNRNVEAELNTAIACFDTLSFSLINSLPNLVDEPLPCIQEALIFKEENVEDK</sequence>
<reference evidence="2" key="1">
    <citation type="journal article" date="2017" name="Nature">
        <title>The sunflower genome provides insights into oil metabolism, flowering and Asterid evolution.</title>
        <authorList>
            <person name="Badouin H."/>
            <person name="Gouzy J."/>
            <person name="Grassa C.J."/>
            <person name="Murat F."/>
            <person name="Staton S.E."/>
            <person name="Cottret L."/>
            <person name="Lelandais-Briere C."/>
            <person name="Owens G.L."/>
            <person name="Carrere S."/>
            <person name="Mayjonade B."/>
            <person name="Legrand L."/>
            <person name="Gill N."/>
            <person name="Kane N.C."/>
            <person name="Bowers J.E."/>
            <person name="Hubner S."/>
            <person name="Bellec A."/>
            <person name="Berard A."/>
            <person name="Berges H."/>
            <person name="Blanchet N."/>
            <person name="Boniface M.C."/>
            <person name="Brunel D."/>
            <person name="Catrice O."/>
            <person name="Chaidir N."/>
            <person name="Claudel C."/>
            <person name="Donnadieu C."/>
            <person name="Faraut T."/>
            <person name="Fievet G."/>
            <person name="Helmstetter N."/>
            <person name="King M."/>
            <person name="Knapp S.J."/>
            <person name="Lai Z."/>
            <person name="Le Paslier M.C."/>
            <person name="Lippi Y."/>
            <person name="Lorenzon L."/>
            <person name="Mandel J.R."/>
            <person name="Marage G."/>
            <person name="Marchand G."/>
            <person name="Marquand E."/>
            <person name="Bret-Mestries E."/>
            <person name="Morien E."/>
            <person name="Nambeesan S."/>
            <person name="Nguyen T."/>
            <person name="Pegot-Espagnet P."/>
            <person name="Pouilly N."/>
            <person name="Raftis F."/>
            <person name="Sallet E."/>
            <person name="Schiex T."/>
            <person name="Thomas J."/>
            <person name="Vandecasteele C."/>
            <person name="Vares D."/>
            <person name="Vear F."/>
            <person name="Vautrin S."/>
            <person name="Crespi M."/>
            <person name="Mangin B."/>
            <person name="Burke J.M."/>
            <person name="Salse J."/>
            <person name="Munos S."/>
            <person name="Vincourt P."/>
            <person name="Rieseberg L.H."/>
            <person name="Langlade N.B."/>
        </authorList>
    </citation>
    <scope>NUCLEOTIDE SEQUENCE</scope>
    <source>
        <tissue evidence="2">Leaves</tissue>
    </source>
</reference>
<keyword evidence="3" id="KW-1185">Reference proteome</keyword>
<proteinExistence type="predicted"/>
<dbReference type="EMBL" id="MNCJ02000326">
    <property type="protein sequence ID" value="KAF5782013.1"/>
    <property type="molecule type" value="Genomic_DNA"/>
</dbReference>
<organism evidence="2 3">
    <name type="scientific">Helianthus annuus</name>
    <name type="common">Common sunflower</name>
    <dbReference type="NCBI Taxonomy" id="4232"/>
    <lineage>
        <taxon>Eukaryota</taxon>
        <taxon>Viridiplantae</taxon>
        <taxon>Streptophyta</taxon>
        <taxon>Embryophyta</taxon>
        <taxon>Tracheophyta</taxon>
        <taxon>Spermatophyta</taxon>
        <taxon>Magnoliopsida</taxon>
        <taxon>eudicotyledons</taxon>
        <taxon>Gunneridae</taxon>
        <taxon>Pentapetalae</taxon>
        <taxon>asterids</taxon>
        <taxon>campanulids</taxon>
        <taxon>Asterales</taxon>
        <taxon>Asteraceae</taxon>
        <taxon>Asteroideae</taxon>
        <taxon>Heliantheae alliance</taxon>
        <taxon>Heliantheae</taxon>
        <taxon>Helianthus</taxon>
    </lineage>
</organism>
<gene>
    <name evidence="2" type="ORF">HanXRQr2_Chr11g0490521</name>
</gene>
<feature type="coiled-coil region" evidence="1">
    <location>
        <begin position="10"/>
        <end position="44"/>
    </location>
</feature>
<evidence type="ECO:0000313" key="3">
    <source>
        <dbReference type="Proteomes" id="UP000215914"/>
    </source>
</evidence>
<name>A0A9K3HP12_HELAN</name>
<dbReference type="Proteomes" id="UP000215914">
    <property type="component" value="Unassembled WGS sequence"/>
</dbReference>
<evidence type="ECO:0000256" key="1">
    <source>
        <dbReference type="SAM" id="Coils"/>
    </source>
</evidence>
<evidence type="ECO:0000313" key="2">
    <source>
        <dbReference type="EMBL" id="KAF5782013.1"/>
    </source>
</evidence>
<comment type="caution">
    <text evidence="2">The sequence shown here is derived from an EMBL/GenBank/DDBJ whole genome shotgun (WGS) entry which is preliminary data.</text>
</comment>
<keyword evidence="1" id="KW-0175">Coiled coil</keyword>
<protein>
    <submittedName>
        <fullName evidence="2">Uncharacterized protein</fullName>
    </submittedName>
</protein>
<dbReference type="AlphaFoldDB" id="A0A9K3HP12"/>